<evidence type="ECO:0000313" key="3">
    <source>
        <dbReference type="Proteomes" id="UP001302602"/>
    </source>
</evidence>
<reference evidence="2" key="1">
    <citation type="journal article" date="2023" name="Mol. Phylogenet. Evol.">
        <title>Genome-scale phylogeny and comparative genomics of the fungal order Sordariales.</title>
        <authorList>
            <person name="Hensen N."/>
            <person name="Bonometti L."/>
            <person name="Westerberg I."/>
            <person name="Brannstrom I.O."/>
            <person name="Guillou S."/>
            <person name="Cros-Aarteil S."/>
            <person name="Calhoun S."/>
            <person name="Haridas S."/>
            <person name="Kuo A."/>
            <person name="Mondo S."/>
            <person name="Pangilinan J."/>
            <person name="Riley R."/>
            <person name="LaButti K."/>
            <person name="Andreopoulos B."/>
            <person name="Lipzen A."/>
            <person name="Chen C."/>
            <person name="Yan M."/>
            <person name="Daum C."/>
            <person name="Ng V."/>
            <person name="Clum A."/>
            <person name="Steindorff A."/>
            <person name="Ohm R.A."/>
            <person name="Martin F."/>
            <person name="Silar P."/>
            <person name="Natvig D.O."/>
            <person name="Lalanne C."/>
            <person name="Gautier V."/>
            <person name="Ament-Velasquez S.L."/>
            <person name="Kruys A."/>
            <person name="Hutchinson M.I."/>
            <person name="Powell A.J."/>
            <person name="Barry K."/>
            <person name="Miller A.N."/>
            <person name="Grigoriev I.V."/>
            <person name="Debuchy R."/>
            <person name="Gladieux P."/>
            <person name="Hiltunen Thoren M."/>
            <person name="Johannesson H."/>
        </authorList>
    </citation>
    <scope>NUCLEOTIDE SEQUENCE</scope>
    <source>
        <strain evidence="2">CBS 731.68</strain>
    </source>
</reference>
<feature type="compositionally biased region" description="Polar residues" evidence="1">
    <location>
        <begin position="60"/>
        <end position="73"/>
    </location>
</feature>
<feature type="compositionally biased region" description="Basic and acidic residues" evidence="1">
    <location>
        <begin position="222"/>
        <end position="241"/>
    </location>
</feature>
<sequence length="950" mass="102042">MASVVLPGAYPDSVPATPEETMQHQLQTEQHPRHSSKLYKPGDPRSHKYSDSGVGMAEQDSLTSSRPNRNQPDQAEGGGLYRRDNHEPIVPLESIQTEPDQYTPAPEPEGSTQPHSNSNDGHVAAGATATNADSDSSSNSERTNKSSSRGQNGSAPYWGDLPKGTDGGVYNTVIGHGSPADDHDEHHKLPANSAARRSVIAGRVADYPRGSGVYNRVVGHGSQDEESRRHSRRHSGDDNRNLTDVGASGGDSMFSAPLPDIPEERQKTAQQGTFADTQHTRAVSGFVPETAVGDDVRLLEVASKESGSIHAPRESQTTQHQRTFPLTATSTEDRHQPGESTSPSRYGAIAGVSGIVAGTSAHEYSAGHGKRPGSPRAEGRRRAEGVATAGPTHASPLTGMRNDESREESPKGEKKHKILGLFHRHKDDGNQVGERPRRKSVGDHVDPARNNAARLSSPNRLRKLTKNDAATERRRSRSSSRADKHDQSSHGKENMTAGAAGAAVVLNRLHHKNNSINERHQEPGSPVRGQFSTGAGEAQHEFVEISTPFEHPREPPMPPHADTTSHDIGAAGQAGQYNVLASGTPSGVKHTGEEKVSTGAAASRSTGKHMVAREAGASNTPKSCGVTPADGKARRGSTGIITQEPGNYNTLSSGTPSGIKHYSVPSTTTSRTISESRRRSFSPNASTNPNDDSTEYNVLPSGTPSGVKIKPRSCSRSSQPADLATHANNYQFGHGQQYNTLASGTASGVRNRDSEIPTYDHHVEPEMAHHMSPEVMPDAYTASVRRSSSQAYNQSQSRGQSRGRESRNVKDWTEQDEYHQYPTSQQAAKGMSPEVMPGTYTASVPRSSSQAYGQSQSRGQSRGRESGNVEGWTEQNEYHQYLNSQQSAKGMSPEVMPAAYTSSVHAPSQAGRREEGAAGQGAGRVVHKCQHCGGENDISEYIERAVRERF</sequence>
<feature type="region of interest" description="Disordered" evidence="1">
    <location>
        <begin position="304"/>
        <end position="532"/>
    </location>
</feature>
<feature type="compositionally biased region" description="Polar residues" evidence="1">
    <location>
        <begin position="110"/>
        <end position="120"/>
    </location>
</feature>
<feature type="compositionally biased region" description="Polar residues" evidence="1">
    <location>
        <begin position="784"/>
        <end position="793"/>
    </location>
</feature>
<feature type="region of interest" description="Disordered" evidence="1">
    <location>
        <begin position="585"/>
        <end position="721"/>
    </location>
</feature>
<keyword evidence="3" id="KW-1185">Reference proteome</keyword>
<evidence type="ECO:0000313" key="2">
    <source>
        <dbReference type="EMBL" id="KAK4120717.1"/>
    </source>
</evidence>
<dbReference type="RefSeq" id="XP_062644488.1">
    <property type="nucleotide sequence ID" value="XM_062797190.1"/>
</dbReference>
<proteinExistence type="predicted"/>
<organism evidence="2 3">
    <name type="scientific">Parathielavia appendiculata</name>
    <dbReference type="NCBI Taxonomy" id="2587402"/>
    <lineage>
        <taxon>Eukaryota</taxon>
        <taxon>Fungi</taxon>
        <taxon>Dikarya</taxon>
        <taxon>Ascomycota</taxon>
        <taxon>Pezizomycotina</taxon>
        <taxon>Sordariomycetes</taxon>
        <taxon>Sordariomycetidae</taxon>
        <taxon>Sordariales</taxon>
        <taxon>Chaetomiaceae</taxon>
        <taxon>Parathielavia</taxon>
    </lineage>
</organism>
<feature type="compositionally biased region" description="Basic and acidic residues" evidence="1">
    <location>
        <begin position="179"/>
        <end position="188"/>
    </location>
</feature>
<feature type="compositionally biased region" description="Basic and acidic residues" evidence="1">
    <location>
        <begin position="40"/>
        <end position="50"/>
    </location>
</feature>
<feature type="region of interest" description="Disordered" evidence="1">
    <location>
        <begin position="782"/>
        <end position="869"/>
    </location>
</feature>
<accession>A0AAN6TU12</accession>
<name>A0AAN6TU12_9PEZI</name>
<dbReference type="GeneID" id="87833957"/>
<feature type="region of interest" description="Disordered" evidence="1">
    <location>
        <begin position="901"/>
        <end position="922"/>
    </location>
</feature>
<feature type="compositionally biased region" description="Basic and acidic residues" evidence="1">
    <location>
        <begin position="401"/>
        <end position="412"/>
    </location>
</feature>
<feature type="compositionally biased region" description="Polar residues" evidence="1">
    <location>
        <begin position="314"/>
        <end position="330"/>
    </location>
</feature>
<feature type="compositionally biased region" description="Basic and acidic residues" evidence="1">
    <location>
        <begin position="802"/>
        <end position="819"/>
    </location>
</feature>
<feature type="compositionally biased region" description="Low complexity" evidence="1">
    <location>
        <begin position="347"/>
        <end position="358"/>
    </location>
</feature>
<dbReference type="AlphaFoldDB" id="A0AAN6TU12"/>
<feature type="compositionally biased region" description="Polar residues" evidence="1">
    <location>
        <begin position="268"/>
        <end position="281"/>
    </location>
</feature>
<dbReference type="EMBL" id="MU853237">
    <property type="protein sequence ID" value="KAK4120717.1"/>
    <property type="molecule type" value="Genomic_DNA"/>
</dbReference>
<feature type="compositionally biased region" description="Basic and acidic residues" evidence="1">
    <location>
        <begin position="480"/>
        <end position="493"/>
    </location>
</feature>
<reference evidence="2" key="2">
    <citation type="submission" date="2023-05" db="EMBL/GenBank/DDBJ databases">
        <authorList>
            <consortium name="Lawrence Berkeley National Laboratory"/>
            <person name="Steindorff A."/>
            <person name="Hensen N."/>
            <person name="Bonometti L."/>
            <person name="Westerberg I."/>
            <person name="Brannstrom I.O."/>
            <person name="Guillou S."/>
            <person name="Cros-Aarteil S."/>
            <person name="Calhoun S."/>
            <person name="Haridas S."/>
            <person name="Kuo A."/>
            <person name="Mondo S."/>
            <person name="Pangilinan J."/>
            <person name="Riley R."/>
            <person name="Labutti K."/>
            <person name="Andreopoulos B."/>
            <person name="Lipzen A."/>
            <person name="Chen C."/>
            <person name="Yanf M."/>
            <person name="Daum C."/>
            <person name="Ng V."/>
            <person name="Clum A."/>
            <person name="Ohm R."/>
            <person name="Martin F."/>
            <person name="Silar P."/>
            <person name="Natvig D."/>
            <person name="Lalanne C."/>
            <person name="Gautier V."/>
            <person name="Ament-Velasquez S.L."/>
            <person name="Kruys A."/>
            <person name="Hutchinson M.I."/>
            <person name="Powell A.J."/>
            <person name="Barry K."/>
            <person name="Miller A.N."/>
            <person name="Grigoriev I.V."/>
            <person name="Debuchy R."/>
            <person name="Gladieux P."/>
            <person name="Thoren M.H."/>
            <person name="Johannesson H."/>
        </authorList>
    </citation>
    <scope>NUCLEOTIDE SEQUENCE</scope>
    <source>
        <strain evidence="2">CBS 731.68</strain>
    </source>
</reference>
<gene>
    <name evidence="2" type="ORF">N657DRAFT_692917</name>
</gene>
<feature type="compositionally biased region" description="Low complexity" evidence="1">
    <location>
        <begin position="846"/>
        <end position="860"/>
    </location>
</feature>
<feature type="compositionally biased region" description="Basic residues" evidence="1">
    <location>
        <begin position="413"/>
        <end position="424"/>
    </location>
</feature>
<feature type="compositionally biased region" description="Low complexity" evidence="1">
    <location>
        <begin position="124"/>
        <end position="148"/>
    </location>
</feature>
<protein>
    <submittedName>
        <fullName evidence="2">Uncharacterized protein</fullName>
    </submittedName>
</protein>
<dbReference type="Proteomes" id="UP001302602">
    <property type="component" value="Unassembled WGS sequence"/>
</dbReference>
<feature type="compositionally biased region" description="Polar residues" evidence="1">
    <location>
        <begin position="639"/>
        <end position="656"/>
    </location>
</feature>
<feature type="region of interest" description="Disordered" evidence="1">
    <location>
        <begin position="1"/>
        <end position="288"/>
    </location>
</feature>
<comment type="caution">
    <text evidence="2">The sequence shown here is derived from an EMBL/GenBank/DDBJ whole genome shotgun (WGS) entry which is preliminary data.</text>
</comment>
<evidence type="ECO:0000256" key="1">
    <source>
        <dbReference type="SAM" id="MobiDB-lite"/>
    </source>
</evidence>